<feature type="region of interest" description="Disordered" evidence="3">
    <location>
        <begin position="21"/>
        <end position="62"/>
    </location>
</feature>
<dbReference type="Pfam" id="PF00100">
    <property type="entry name" value="Zona_pellucida"/>
    <property type="match status" value="1"/>
</dbReference>
<evidence type="ECO:0000313" key="8">
    <source>
        <dbReference type="EMBL" id="KAG7512342.1"/>
    </source>
</evidence>
<dbReference type="InterPro" id="IPR001507">
    <property type="entry name" value="ZP_dom"/>
</dbReference>
<feature type="signal peptide" evidence="4">
    <location>
        <begin position="1"/>
        <end position="21"/>
    </location>
</feature>
<evidence type="ECO:0000259" key="5">
    <source>
        <dbReference type="PROSITE" id="PS01180"/>
    </source>
</evidence>
<feature type="domain" description="SMB" evidence="6">
    <location>
        <begin position="136"/>
        <end position="176"/>
    </location>
</feature>
<feature type="compositionally biased region" description="Low complexity" evidence="3">
    <location>
        <begin position="21"/>
        <end position="61"/>
    </location>
</feature>
<feature type="chain" id="PRO_5043473494" evidence="4">
    <location>
        <begin position="22"/>
        <end position="1054"/>
    </location>
</feature>
<proteinExistence type="predicted"/>
<feature type="domain" description="SMB" evidence="6">
    <location>
        <begin position="565"/>
        <end position="605"/>
    </location>
</feature>
<dbReference type="InterPro" id="IPR001212">
    <property type="entry name" value="Somatomedin_B_dom"/>
</dbReference>
<dbReference type="SMART" id="SM00241">
    <property type="entry name" value="ZP"/>
    <property type="match status" value="1"/>
</dbReference>
<dbReference type="Pfam" id="PF01033">
    <property type="entry name" value="Somatomedin_B"/>
    <property type="match status" value="2"/>
</dbReference>
<dbReference type="SMART" id="SM00042">
    <property type="entry name" value="CUB"/>
    <property type="match status" value="1"/>
</dbReference>
<feature type="domain" description="SMB" evidence="6">
    <location>
        <begin position="469"/>
        <end position="508"/>
    </location>
</feature>
<dbReference type="FunFam" id="2.60.120.290:FF:000013">
    <property type="entry name" value="Membrane frizzled-related protein"/>
    <property type="match status" value="1"/>
</dbReference>
<feature type="domain" description="SMB" evidence="6">
    <location>
        <begin position="198"/>
        <end position="238"/>
    </location>
</feature>
<dbReference type="CDD" id="cd00041">
    <property type="entry name" value="CUB"/>
    <property type="match status" value="1"/>
</dbReference>
<evidence type="ECO:0000256" key="2">
    <source>
        <dbReference type="PROSITE-ProRule" id="PRU00059"/>
    </source>
</evidence>
<reference evidence="8 9" key="1">
    <citation type="journal article" date="2021" name="Sci. Rep.">
        <title>Chromosome anchoring in Senegalese sole (Solea senegalensis) reveals sex-associated markers and genome rearrangements in flatfish.</title>
        <authorList>
            <person name="Guerrero-Cozar I."/>
            <person name="Gomez-Garrido J."/>
            <person name="Berbel C."/>
            <person name="Martinez-Blanch J.F."/>
            <person name="Alioto T."/>
            <person name="Claros M.G."/>
            <person name="Gagnaire P.A."/>
            <person name="Manchado M."/>
        </authorList>
    </citation>
    <scope>NUCLEOTIDE SEQUENCE [LARGE SCALE GENOMIC DNA]</scope>
    <source>
        <strain evidence="8">Sse05_10M</strain>
    </source>
</reference>
<accession>A0AAV6S712</accession>
<comment type="caution">
    <text evidence="2">Lacks conserved residue(s) required for the propagation of feature annotation.</text>
</comment>
<feature type="domain" description="SMB" evidence="6">
    <location>
        <begin position="260"/>
        <end position="300"/>
    </location>
</feature>
<dbReference type="InterPro" id="IPR055355">
    <property type="entry name" value="ZP-C"/>
</dbReference>
<comment type="caution">
    <text evidence="8">The sequence shown here is derived from an EMBL/GenBank/DDBJ whole genome shotgun (WGS) entry which is preliminary data.</text>
</comment>
<organism evidence="8 9">
    <name type="scientific">Solea senegalensis</name>
    <name type="common">Senegalese sole</name>
    <dbReference type="NCBI Taxonomy" id="28829"/>
    <lineage>
        <taxon>Eukaryota</taxon>
        <taxon>Metazoa</taxon>
        <taxon>Chordata</taxon>
        <taxon>Craniata</taxon>
        <taxon>Vertebrata</taxon>
        <taxon>Euteleostomi</taxon>
        <taxon>Actinopterygii</taxon>
        <taxon>Neopterygii</taxon>
        <taxon>Teleostei</taxon>
        <taxon>Neoteleostei</taxon>
        <taxon>Acanthomorphata</taxon>
        <taxon>Carangaria</taxon>
        <taxon>Pleuronectiformes</taxon>
        <taxon>Pleuronectoidei</taxon>
        <taxon>Soleidae</taxon>
        <taxon>Solea</taxon>
    </lineage>
</organism>
<dbReference type="PROSITE" id="PS51034">
    <property type="entry name" value="ZP_2"/>
    <property type="match status" value="1"/>
</dbReference>
<dbReference type="EMBL" id="JAGKHQ010000007">
    <property type="protein sequence ID" value="KAG7512342.1"/>
    <property type="molecule type" value="Genomic_DNA"/>
</dbReference>
<dbReference type="PROSITE" id="PS00524">
    <property type="entry name" value="SMB_1"/>
    <property type="match status" value="11"/>
</dbReference>
<keyword evidence="9" id="KW-1185">Reference proteome</keyword>
<evidence type="ECO:0000259" key="7">
    <source>
        <dbReference type="PROSITE" id="PS51034"/>
    </source>
</evidence>
<dbReference type="AlphaFoldDB" id="A0AAV6S712"/>
<evidence type="ECO:0000256" key="1">
    <source>
        <dbReference type="ARBA" id="ARBA00023157"/>
    </source>
</evidence>
<dbReference type="Pfam" id="PF00431">
    <property type="entry name" value="CUB"/>
    <property type="match status" value="1"/>
</dbReference>
<sequence>MWSLLVLCSVLATHRVQETTAWTTPPETTAWTAPPETTPEPEYTATTAPPETTATTAPPETTGHRSCRYNCGYDLGVCSCRSSCNYYGTCCYDYNNYCLGTTAPPETTATTAPPETTATTAPPETTATTAPPDTTGHRSCRYNCGYDLGVCSCRSSCNYYGTCCYDYNNYCLGTTTAPTDTTTAPETTMATAPPDTTGHRSCRYNCGYDLGVCSCRSSCNYYGTCCYDYNNYCPGTTTAPPYTTAPPETTQTTEPPETTGHRSCRYNCGYDLGVCSCRSSCNYYGTCCYDYNNYCLGTTTAPTDTTTAPETTMATAPPDTTGHRSCRYNCGYDLGVCSCRSSCNYYGTCCYDYNNYCPGTTTAPAETTTATAPPTTTGHRSCRYNCGYDLGVCSCRSSCRYNGNCCNDYNYYCPATTAPPTTTGHRSCRYNCGYDLGVCSCRSSCRYNGNCCNDYNYYCPATTAPTTTGHRSCRYNCGYDLGVCSCRSSCRYNGNCCNDYNYYCPATTAPPTTTGHRSCRYNCGYDLGVCSCRSSCRYNGNCCYDYNYYCPVTETTTRPTTQTSEYVTCRNNCGREWAVCSCASSCERYGNCCYDYHSHCSISTTTPVNMSCRYNCGWNMGVCSCANSCVQHGTCCPDYYPVCATPSTTPAPACGGSQYSSGYFTSPNHPHYYQDGANCVWYLKTSHDQRIFLSFLFLELENCCSCDYINIYDGPSLNSRYLGKVCEGSTSSFSSSSNTMTVHFRSDQSVVGRGFKAEFKSILPPHSGRVHCSSYDMEIVIERSYLSSVGYDGKTLYLDDPQCKPTVTWSQVVFRYPLESCGNVRKFQNGSAIYTNAVRAYNSIPTGEITRLSHFKLIVDCRMAKDSVSHNMYLAHSINDSTIIGSGRFNSTMHFYTSDGFHTIVTESPHQVSLNQYLFIEVRLDRFDSALILAFDSCVASPNKDDFHTRPYYLIRNGCEADSTVYIHYKHNPQHYARFRVKAFQFLRASDRVYLQCKVLICDRSDQNSRCRHMCMKRRTRRHLGSEQASQTLILGPIQLKEPEKIEDPVQIKV</sequence>
<evidence type="ECO:0000256" key="3">
    <source>
        <dbReference type="SAM" id="MobiDB-lite"/>
    </source>
</evidence>
<dbReference type="InterPro" id="IPR000859">
    <property type="entry name" value="CUB_dom"/>
</dbReference>
<keyword evidence="4" id="KW-0732">Signal</keyword>
<feature type="domain" description="SMB" evidence="6">
    <location>
        <begin position="515"/>
        <end position="556"/>
    </location>
</feature>
<dbReference type="SMART" id="SM00201">
    <property type="entry name" value="SO"/>
    <property type="match status" value="7"/>
</dbReference>
<keyword evidence="1" id="KW-1015">Disulfide bond</keyword>
<dbReference type="Proteomes" id="UP000693946">
    <property type="component" value="Linkage Group LG15"/>
</dbReference>
<feature type="domain" description="SMB" evidence="6">
    <location>
        <begin position="322"/>
        <end position="362"/>
    </location>
</feature>
<dbReference type="PANTHER" id="PTHR47130">
    <property type="entry name" value="SI:DKEY-19B23.11-RELATED"/>
    <property type="match status" value="1"/>
</dbReference>
<name>A0AAV6S712_SOLSE</name>
<feature type="domain" description="SMB" evidence="6">
    <location>
        <begin position="378"/>
        <end position="417"/>
    </location>
</feature>
<feature type="domain" description="SMB" evidence="6">
    <location>
        <begin position="608"/>
        <end position="647"/>
    </location>
</feature>
<evidence type="ECO:0000259" key="6">
    <source>
        <dbReference type="PROSITE" id="PS50958"/>
    </source>
</evidence>
<gene>
    <name evidence="8" type="ORF">JOB18_026989</name>
</gene>
<dbReference type="PROSITE" id="PS50958">
    <property type="entry name" value="SMB_2"/>
    <property type="match status" value="11"/>
</dbReference>
<feature type="domain" description="SMB" evidence="6">
    <location>
        <begin position="424"/>
        <end position="463"/>
    </location>
</feature>
<feature type="domain" description="ZP" evidence="7">
    <location>
        <begin position="771"/>
        <end position="1018"/>
    </location>
</feature>
<feature type="region of interest" description="Disordered" evidence="3">
    <location>
        <begin position="108"/>
        <end position="134"/>
    </location>
</feature>
<evidence type="ECO:0000256" key="4">
    <source>
        <dbReference type="SAM" id="SignalP"/>
    </source>
</evidence>
<feature type="domain" description="SMB" evidence="6">
    <location>
        <begin position="63"/>
        <end position="102"/>
    </location>
</feature>
<feature type="domain" description="CUB" evidence="5">
    <location>
        <begin position="643"/>
        <end position="762"/>
    </location>
</feature>
<evidence type="ECO:0000313" key="9">
    <source>
        <dbReference type="Proteomes" id="UP000693946"/>
    </source>
</evidence>
<dbReference type="PROSITE" id="PS01180">
    <property type="entry name" value="CUB"/>
    <property type="match status" value="1"/>
</dbReference>
<protein>
    <submittedName>
        <fullName evidence="8">Deleted in malignant brain tumors 1 protein-like isoform X1</fullName>
    </submittedName>
</protein>